<dbReference type="HOGENOM" id="CLU_637461_0_0_4"/>
<dbReference type="Proteomes" id="UP000000366">
    <property type="component" value="Chromosome"/>
</dbReference>
<protein>
    <submittedName>
        <fullName evidence="3">Uncharacterized protein</fullName>
    </submittedName>
</protein>
<feature type="chain" id="PRO_5002646371" evidence="2">
    <location>
        <begin position="23"/>
        <end position="430"/>
    </location>
</feature>
<dbReference type="SUPFAM" id="SSF51126">
    <property type="entry name" value="Pectin lyase-like"/>
    <property type="match status" value="1"/>
</dbReference>
<sequence>MSPLLKLIATLPLLMLLPTSSAQTNGLTATAGATWTPCAEERAQCQFSGRRKVRFGAGSAGWSIRVHEDGVNCSNGIFGDPALGVEKRCEVESVTTREPLSGAPSVIEPAGPRVAPMSRSSPLPRAVGGVPTPVESAKYPIVGPIVAVEGQVIERVRVRSSSGPCIVVAVNDVTIRNAEIGPCGPGEEGKGVDVRPGATRLTMQRNYIHDISTALYVDGGRHPIIFDRNYVTNIRGPMPRGQMVQFNGVDAGKSGSKITCNVSDTLRAAHSNVEDHINMFNSPGLAKDPTEIAYNRLRGGHPVSNSGTAIVVGDGDTGGNAWVHDNVVVHVRNVGIGVAGGVNVSVENNRIVMDKAVTYSNVGLYVWNQGKGACSGHAVRNNRVWVASSKGEQNPWWNNGNCGAVEVSGNTFGDGGLHASIFDEVPAPCR</sequence>
<dbReference type="InterPro" id="IPR012334">
    <property type="entry name" value="Pectin_lyas_fold"/>
</dbReference>
<dbReference type="STRING" id="420662.Mpe_A1378"/>
<dbReference type="RefSeq" id="WP_011828977.1">
    <property type="nucleotide sequence ID" value="NC_008825.1"/>
</dbReference>
<accession>A2SFK1</accession>
<evidence type="ECO:0000313" key="3">
    <source>
        <dbReference type="EMBL" id="ABM94340.1"/>
    </source>
</evidence>
<reference evidence="3 4" key="1">
    <citation type="journal article" date="2007" name="J. Bacteriol.">
        <title>Whole-genome analysis of the methyl tert-butyl ether-degrading beta-proteobacterium Methylibium petroleiphilum PM1.</title>
        <authorList>
            <person name="Kane S.R."/>
            <person name="Chakicherla A.Y."/>
            <person name="Chain P.S.G."/>
            <person name="Schmidt R."/>
            <person name="Shin M.W."/>
            <person name="Legler T.C."/>
            <person name="Scow K.M."/>
            <person name="Larimer F.W."/>
            <person name="Lucas S.M."/>
            <person name="Richardson P.M."/>
            <person name="Hristova K.R."/>
        </authorList>
    </citation>
    <scope>NUCLEOTIDE SEQUENCE [LARGE SCALE GENOMIC DNA]</scope>
    <source>
        <strain evidence="4">ATCC BAA-1232 / LMG 22953 / PM1</strain>
    </source>
</reference>
<evidence type="ECO:0000256" key="1">
    <source>
        <dbReference type="SAM" id="MobiDB-lite"/>
    </source>
</evidence>
<feature type="signal peptide" evidence="2">
    <location>
        <begin position="1"/>
        <end position="22"/>
    </location>
</feature>
<gene>
    <name evidence="3" type="ordered locus">Mpe_A1378</name>
</gene>
<keyword evidence="4" id="KW-1185">Reference proteome</keyword>
<evidence type="ECO:0000256" key="2">
    <source>
        <dbReference type="SAM" id="SignalP"/>
    </source>
</evidence>
<feature type="region of interest" description="Disordered" evidence="1">
    <location>
        <begin position="101"/>
        <end position="126"/>
    </location>
</feature>
<dbReference type="EMBL" id="CP000555">
    <property type="protein sequence ID" value="ABM94340.1"/>
    <property type="molecule type" value="Genomic_DNA"/>
</dbReference>
<dbReference type="eggNOG" id="COG2755">
    <property type="taxonomic scope" value="Bacteria"/>
</dbReference>
<evidence type="ECO:0000313" key="4">
    <source>
        <dbReference type="Proteomes" id="UP000000366"/>
    </source>
</evidence>
<organism evidence="3 4">
    <name type="scientific">Methylibium petroleiphilum (strain ATCC BAA-1232 / LMG 22953 / PM1)</name>
    <dbReference type="NCBI Taxonomy" id="420662"/>
    <lineage>
        <taxon>Bacteria</taxon>
        <taxon>Pseudomonadati</taxon>
        <taxon>Pseudomonadota</taxon>
        <taxon>Betaproteobacteria</taxon>
        <taxon>Burkholderiales</taxon>
        <taxon>Sphaerotilaceae</taxon>
        <taxon>Methylibium</taxon>
    </lineage>
</organism>
<dbReference type="KEGG" id="mpt:Mpe_A1378"/>
<dbReference type="InterPro" id="IPR011050">
    <property type="entry name" value="Pectin_lyase_fold/virulence"/>
</dbReference>
<name>A2SFK1_METPP</name>
<dbReference type="Gene3D" id="2.160.20.10">
    <property type="entry name" value="Single-stranded right-handed beta-helix, Pectin lyase-like"/>
    <property type="match status" value="1"/>
</dbReference>
<keyword evidence="2" id="KW-0732">Signal</keyword>
<dbReference type="AlphaFoldDB" id="A2SFK1"/>
<proteinExistence type="predicted"/>